<comment type="similarity">
    <text evidence="7">Belongs to the binding-protein-dependent transport system permease family.</text>
</comment>
<evidence type="ECO:0000256" key="4">
    <source>
        <dbReference type="ARBA" id="ARBA00022692"/>
    </source>
</evidence>
<keyword evidence="3" id="KW-1003">Cell membrane</keyword>
<name>A0ABT1Y9S1_9BACL</name>
<evidence type="ECO:0000256" key="2">
    <source>
        <dbReference type="ARBA" id="ARBA00022448"/>
    </source>
</evidence>
<dbReference type="InterPro" id="IPR000515">
    <property type="entry name" value="MetI-like"/>
</dbReference>
<organism evidence="9 10">
    <name type="scientific">Paenibacillus radicis</name>
    <name type="common">ex Xue et al. 2023</name>
    <dbReference type="NCBI Taxonomy" id="2972489"/>
    <lineage>
        <taxon>Bacteria</taxon>
        <taxon>Bacillati</taxon>
        <taxon>Bacillota</taxon>
        <taxon>Bacilli</taxon>
        <taxon>Bacillales</taxon>
        <taxon>Paenibacillaceae</taxon>
        <taxon>Paenibacillus</taxon>
    </lineage>
</organism>
<keyword evidence="10" id="KW-1185">Reference proteome</keyword>
<dbReference type="SUPFAM" id="SSF161098">
    <property type="entry name" value="MetI-like"/>
    <property type="match status" value="1"/>
</dbReference>
<comment type="caution">
    <text evidence="9">The sequence shown here is derived from an EMBL/GenBank/DDBJ whole genome shotgun (WGS) entry which is preliminary data.</text>
</comment>
<keyword evidence="5 7" id="KW-1133">Transmembrane helix</keyword>
<sequence length="291" mass="32570">MSTLTANRKSSLGLGTLLGWAIIWVFLLAILIAIVYPVAYTLFGSFKTNFELLNSTNILAETWNWKNYAEAWERANFAQYTWNSLFISVASTVLNIIICSMGAYVLARKAFPGRRLLMWVLAATMFITIGAITFRPLYDMMRAVHMHTSLWSVVLIFVGTHLSFDIFLLERFVKAIPKDLDEAATIDGCGFFGIYWRIILPLLTPGLGVVGLFTFREAWNQYVLPLIFTMTHPEMRPLTVGVISLKYSANAAAEWNLMLAGSMLSMLPILVVYLFANKSFIAGMTSGSVKG</sequence>
<reference evidence="9 10" key="1">
    <citation type="submission" date="2022-08" db="EMBL/GenBank/DDBJ databases">
        <title>Paenibacillus endoradicis sp. nov., Paenibacillus radicibacter sp. nov and Paenibacillus pararadicis sp. nov., three cold-adapted plant growth-promoting bacteria isolated from root of Larix gmelinii in Great Khingan.</title>
        <authorList>
            <person name="Xue H."/>
        </authorList>
    </citation>
    <scope>NUCLEOTIDE SEQUENCE [LARGE SCALE GENOMIC DNA]</scope>
    <source>
        <strain evidence="9 10">N5-1-1-5</strain>
    </source>
</reference>
<keyword evidence="4 7" id="KW-0812">Transmembrane</keyword>
<accession>A0ABT1Y9S1</accession>
<evidence type="ECO:0000259" key="8">
    <source>
        <dbReference type="PROSITE" id="PS50928"/>
    </source>
</evidence>
<feature type="transmembrane region" description="Helical" evidence="7">
    <location>
        <begin position="85"/>
        <end position="107"/>
    </location>
</feature>
<dbReference type="PANTHER" id="PTHR43744:SF12">
    <property type="entry name" value="ABC TRANSPORTER PERMEASE PROTEIN MG189-RELATED"/>
    <property type="match status" value="1"/>
</dbReference>
<feature type="transmembrane region" description="Helical" evidence="7">
    <location>
        <begin position="12"/>
        <end position="36"/>
    </location>
</feature>
<keyword evidence="6 7" id="KW-0472">Membrane</keyword>
<evidence type="ECO:0000313" key="10">
    <source>
        <dbReference type="Proteomes" id="UP001300012"/>
    </source>
</evidence>
<feature type="transmembrane region" description="Helical" evidence="7">
    <location>
        <begin position="255"/>
        <end position="276"/>
    </location>
</feature>
<evidence type="ECO:0000256" key="5">
    <source>
        <dbReference type="ARBA" id="ARBA00022989"/>
    </source>
</evidence>
<dbReference type="EMBL" id="JANQBD010000001">
    <property type="protein sequence ID" value="MCR8629935.1"/>
    <property type="molecule type" value="Genomic_DNA"/>
</dbReference>
<proteinExistence type="inferred from homology"/>
<feature type="transmembrane region" description="Helical" evidence="7">
    <location>
        <begin position="116"/>
        <end position="138"/>
    </location>
</feature>
<feature type="transmembrane region" description="Helical" evidence="7">
    <location>
        <begin position="194"/>
        <end position="215"/>
    </location>
</feature>
<gene>
    <name evidence="9" type="ORF">NV381_01845</name>
</gene>
<evidence type="ECO:0000313" key="9">
    <source>
        <dbReference type="EMBL" id="MCR8629935.1"/>
    </source>
</evidence>
<dbReference type="Proteomes" id="UP001300012">
    <property type="component" value="Unassembled WGS sequence"/>
</dbReference>
<dbReference type="PROSITE" id="PS50928">
    <property type="entry name" value="ABC_TM1"/>
    <property type="match status" value="1"/>
</dbReference>
<keyword evidence="2 7" id="KW-0813">Transport</keyword>
<evidence type="ECO:0000256" key="3">
    <source>
        <dbReference type="ARBA" id="ARBA00022475"/>
    </source>
</evidence>
<comment type="subcellular location">
    <subcellularLocation>
        <location evidence="1 7">Cell membrane</location>
        <topology evidence="1 7">Multi-pass membrane protein</topology>
    </subcellularLocation>
</comment>
<dbReference type="InterPro" id="IPR035906">
    <property type="entry name" value="MetI-like_sf"/>
</dbReference>
<evidence type="ECO:0000256" key="6">
    <source>
        <dbReference type="ARBA" id="ARBA00023136"/>
    </source>
</evidence>
<dbReference type="CDD" id="cd06261">
    <property type="entry name" value="TM_PBP2"/>
    <property type="match status" value="1"/>
</dbReference>
<feature type="domain" description="ABC transmembrane type-1" evidence="8">
    <location>
        <begin position="81"/>
        <end position="276"/>
    </location>
</feature>
<evidence type="ECO:0000256" key="1">
    <source>
        <dbReference type="ARBA" id="ARBA00004651"/>
    </source>
</evidence>
<protein>
    <submittedName>
        <fullName evidence="9">Carbohydrate ABC transporter permease</fullName>
    </submittedName>
</protein>
<dbReference type="RefSeq" id="WP_258211540.1">
    <property type="nucleotide sequence ID" value="NZ_JANQBD010000001.1"/>
</dbReference>
<feature type="transmembrane region" description="Helical" evidence="7">
    <location>
        <begin position="150"/>
        <end position="173"/>
    </location>
</feature>
<dbReference type="Pfam" id="PF00528">
    <property type="entry name" value="BPD_transp_1"/>
    <property type="match status" value="1"/>
</dbReference>
<dbReference type="PANTHER" id="PTHR43744">
    <property type="entry name" value="ABC TRANSPORTER PERMEASE PROTEIN MG189-RELATED-RELATED"/>
    <property type="match status" value="1"/>
</dbReference>
<evidence type="ECO:0000256" key="7">
    <source>
        <dbReference type="RuleBase" id="RU363032"/>
    </source>
</evidence>
<dbReference type="Gene3D" id="1.10.3720.10">
    <property type="entry name" value="MetI-like"/>
    <property type="match status" value="1"/>
</dbReference>